<dbReference type="AlphaFoldDB" id="A0A7C2APZ3"/>
<evidence type="ECO:0000256" key="1">
    <source>
        <dbReference type="SAM" id="Phobius"/>
    </source>
</evidence>
<keyword evidence="1" id="KW-0472">Membrane</keyword>
<organism evidence="2">
    <name type="scientific">Methylophaga aminisulfidivorans</name>
    <dbReference type="NCBI Taxonomy" id="230105"/>
    <lineage>
        <taxon>Bacteria</taxon>
        <taxon>Pseudomonadati</taxon>
        <taxon>Pseudomonadota</taxon>
        <taxon>Gammaproteobacteria</taxon>
        <taxon>Thiotrichales</taxon>
        <taxon>Piscirickettsiaceae</taxon>
        <taxon>Methylophaga</taxon>
    </lineage>
</organism>
<sequence>MDKDTFEKRLKRRDLGSAIVIYSIAIALLVISVPYGWSLGKEGNLIDKYFMAVFALAGVGMMNMFFIKTILKILKRTYLKSYWIEEQGDVVKLFGAVPLHDMSFVERDLLGHRTGYKIVSNAYDEFGCTMAAVKLR</sequence>
<accession>A0A7C2APZ3</accession>
<reference evidence="2" key="1">
    <citation type="journal article" date="2020" name="mSystems">
        <title>Genome- and Community-Level Interaction Insights into Carbon Utilization and Element Cycling Functions of Hydrothermarchaeota in Hydrothermal Sediment.</title>
        <authorList>
            <person name="Zhou Z."/>
            <person name="Liu Y."/>
            <person name="Xu W."/>
            <person name="Pan J."/>
            <person name="Luo Z.H."/>
            <person name="Li M."/>
        </authorList>
    </citation>
    <scope>NUCLEOTIDE SEQUENCE [LARGE SCALE GENOMIC DNA]</scope>
    <source>
        <strain evidence="2">HyVt-380</strain>
    </source>
</reference>
<protein>
    <submittedName>
        <fullName evidence="2">Uncharacterized protein</fullName>
    </submittedName>
</protein>
<dbReference type="Proteomes" id="UP000886384">
    <property type="component" value="Unassembled WGS sequence"/>
</dbReference>
<keyword evidence="1" id="KW-0812">Transmembrane</keyword>
<dbReference type="EMBL" id="DRHY01000178">
    <property type="protein sequence ID" value="HEC74314.1"/>
    <property type="molecule type" value="Genomic_DNA"/>
</dbReference>
<name>A0A7C2APZ3_9GAMM</name>
<evidence type="ECO:0000313" key="2">
    <source>
        <dbReference type="EMBL" id="HEC74314.1"/>
    </source>
</evidence>
<feature type="transmembrane region" description="Helical" evidence="1">
    <location>
        <begin position="49"/>
        <end position="71"/>
    </location>
</feature>
<keyword evidence="1" id="KW-1133">Transmembrane helix</keyword>
<comment type="caution">
    <text evidence="2">The sequence shown here is derived from an EMBL/GenBank/DDBJ whole genome shotgun (WGS) entry which is preliminary data.</text>
</comment>
<gene>
    <name evidence="2" type="ORF">ENI26_08075</name>
</gene>
<feature type="transmembrane region" description="Helical" evidence="1">
    <location>
        <begin position="15"/>
        <end position="37"/>
    </location>
</feature>
<proteinExistence type="predicted"/>